<dbReference type="InterPro" id="IPR052189">
    <property type="entry name" value="L-asp_N-monooxygenase_NS-form"/>
</dbReference>
<dbReference type="InterPro" id="IPR038732">
    <property type="entry name" value="HpyO/CreE_NAD-binding"/>
</dbReference>
<dbReference type="Proteomes" id="UP001163293">
    <property type="component" value="Chromosome"/>
</dbReference>
<name>A0AAX3EH11_PAEUR</name>
<dbReference type="EMBL" id="CP101185">
    <property type="protein sequence ID" value="UYV97238.1"/>
    <property type="molecule type" value="Genomic_DNA"/>
</dbReference>
<dbReference type="AlphaFoldDB" id="A0AAX3EH11"/>
<keyword evidence="3" id="KW-1185">Reference proteome</keyword>
<dbReference type="Pfam" id="PF13454">
    <property type="entry name" value="NAD_binding_9"/>
    <property type="match status" value="1"/>
</dbReference>
<dbReference type="SUPFAM" id="SSF51905">
    <property type="entry name" value="FAD/NAD(P)-binding domain"/>
    <property type="match status" value="1"/>
</dbReference>
<protein>
    <submittedName>
        <fullName evidence="2">FAD/NAD(P)-binding protein</fullName>
    </submittedName>
</protein>
<organism evidence="2 3">
    <name type="scientific">Paenarthrobacter ureafaciens</name>
    <dbReference type="NCBI Taxonomy" id="37931"/>
    <lineage>
        <taxon>Bacteria</taxon>
        <taxon>Bacillati</taxon>
        <taxon>Actinomycetota</taxon>
        <taxon>Actinomycetes</taxon>
        <taxon>Micrococcales</taxon>
        <taxon>Micrococcaceae</taxon>
        <taxon>Paenarthrobacter</taxon>
    </lineage>
</organism>
<sequence length="542" mass="59222">MPSRVPAIVFIGGGPRTAGVLERLAASRPALFEGPLQIHVVEPHEPGSGRIWRYHQDPGLLMNSTAADVTMFTDSSVACDGPPLDGPALATWAAGVLDGSIRDVPVFEQHILEQLRSLTPASFPTRQLQSKYLEWFFRRAVSSLGPDVTVTVHRDVATAVERAAGPLPGHPDAGTHLVRLASGAEVRADVVVYALGHTDSQAHPEATRLAGFAAAHGGYYAPPSYTTDVDYSPIEAGQDVIVSGMGLAFVDLLVLLFEGRGGRFEERPDGVLEYVPSGAEPRVWAGSRRGVPYHSKISSSLRSPVERPRYFTAAAVEALLAEHDELDFRTHLWPLIAKDAGYAYYRELFTGYPERVRGAWADFEAPFDALDWYSSGREQLVASAVPDPAVRLDLESLDQPFSGCAFDSHEAVQRSVAAYIQRDLALRTSLDHSETLALFMALLFVYMDLGRLVPQERLNARSQQAIHGWWHGFFSFVDSGPPAHRLQEMLALHRAGYLQFLGPGMWVRADEPTGRFVAGSFQSPVLVEASAYIEARLPSASV</sequence>
<dbReference type="PANTHER" id="PTHR40254">
    <property type="entry name" value="BLR0577 PROTEIN"/>
    <property type="match status" value="1"/>
</dbReference>
<evidence type="ECO:0000313" key="2">
    <source>
        <dbReference type="EMBL" id="UYV97238.1"/>
    </source>
</evidence>
<dbReference type="InterPro" id="IPR036188">
    <property type="entry name" value="FAD/NAD-bd_sf"/>
</dbReference>
<feature type="domain" description="FAD-dependent urate hydroxylase HpyO/Asp monooxygenase CreE-like FAD/NAD(P)-binding" evidence="1">
    <location>
        <begin position="9"/>
        <end position="197"/>
    </location>
</feature>
<evidence type="ECO:0000313" key="3">
    <source>
        <dbReference type="Proteomes" id="UP001163293"/>
    </source>
</evidence>
<evidence type="ECO:0000259" key="1">
    <source>
        <dbReference type="Pfam" id="PF13454"/>
    </source>
</evidence>
<reference evidence="2" key="1">
    <citation type="submission" date="2022-07" db="EMBL/GenBank/DDBJ databases">
        <authorList>
            <person name="Wu T."/>
        </authorList>
    </citation>
    <scope>NUCLEOTIDE SEQUENCE</scope>
    <source>
        <strain evidence="2">SD-1</strain>
    </source>
</reference>
<dbReference type="PANTHER" id="PTHR40254:SF1">
    <property type="entry name" value="BLR0577 PROTEIN"/>
    <property type="match status" value="1"/>
</dbReference>
<dbReference type="RefSeq" id="WP_259362719.1">
    <property type="nucleotide sequence ID" value="NZ_CP043010.1"/>
</dbReference>
<gene>
    <name evidence="2" type="ORF">NL394_19695</name>
</gene>
<accession>A0AAX3EH11</accession>
<proteinExistence type="predicted"/>